<dbReference type="Gene3D" id="3.90.190.20">
    <property type="entry name" value="Mur ligase, C-terminal domain"/>
    <property type="match status" value="1"/>
</dbReference>
<dbReference type="Pfam" id="PF08245">
    <property type="entry name" value="Mur_ligase_M"/>
    <property type="match status" value="1"/>
</dbReference>
<evidence type="ECO:0000256" key="14">
    <source>
        <dbReference type="HAMAP-Rule" id="MF_00046"/>
    </source>
</evidence>
<organism evidence="18 19">
    <name type="scientific">Candidatus Enterocloster excrementipullorum</name>
    <dbReference type="NCBI Taxonomy" id="2838559"/>
    <lineage>
        <taxon>Bacteria</taxon>
        <taxon>Bacillati</taxon>
        <taxon>Bacillota</taxon>
        <taxon>Clostridia</taxon>
        <taxon>Lachnospirales</taxon>
        <taxon>Lachnospiraceae</taxon>
        <taxon>Enterocloster</taxon>
    </lineage>
</organism>
<dbReference type="Pfam" id="PF01225">
    <property type="entry name" value="Mur_ligase"/>
    <property type="match status" value="1"/>
</dbReference>
<dbReference type="Pfam" id="PF02875">
    <property type="entry name" value="Mur_ligase_C"/>
    <property type="match status" value="1"/>
</dbReference>
<feature type="domain" description="Mur ligase N-terminal catalytic" evidence="15">
    <location>
        <begin position="11"/>
        <end position="112"/>
    </location>
</feature>
<evidence type="ECO:0000313" key="18">
    <source>
        <dbReference type="EMBL" id="HJC05604.1"/>
    </source>
</evidence>
<gene>
    <name evidence="14" type="primary">murC</name>
    <name evidence="18" type="ORF">H9704_05545</name>
</gene>
<dbReference type="Proteomes" id="UP000823910">
    <property type="component" value="Unassembled WGS sequence"/>
</dbReference>
<comment type="caution">
    <text evidence="18">The sequence shown here is derived from an EMBL/GenBank/DDBJ whole genome shotgun (WGS) entry which is preliminary data.</text>
</comment>
<evidence type="ECO:0000256" key="4">
    <source>
        <dbReference type="ARBA" id="ARBA00022490"/>
    </source>
</evidence>
<comment type="similarity">
    <text evidence="14">Belongs to the MurCDEF family.</text>
</comment>
<dbReference type="GO" id="GO:0008360">
    <property type="term" value="P:regulation of cell shape"/>
    <property type="evidence" value="ECO:0007669"/>
    <property type="project" value="UniProtKB-KW"/>
</dbReference>
<sequence>MYEIDFTKPEHIHFIGIGGISMSGLAEILLEEGFTVSGSDAHETELTRHLEAKGARIRYGQRADNIEQEPGIRAVVYTAAIHEDNPELMAVREKAIPALTRAELLGEMMRNYKEAVAVAGTHGKTTTTSMLTDILLEGGADPTVSVGGILQDIGGNIRVGGPELFVTEACEYTNSFLSFFPTLEIILNIEADHLDFFKDLEDIRHSFRRFAEKLPAKGALVINSGIENLEEITRGLACRIVTFGKDASSKYTARNITYDAYACPSYDLVVQGEEVSRITLGVPGEHNVYNSLAAAAAALELGLGMDGVLAGLKKFKGTDRRFEKKGEVGGVTIIDDYAHHPQEILATLKAAENYPHRKLWCVFQPHTYTRTKAFLDEFAQALSLADEVILADIYAARETDTLGVSSADIADRIKKLGGSARYIPSFDEIETFILENCQQGDLLITMGAGDIVKVGEKLLGQ</sequence>
<keyword evidence="6 14" id="KW-0132">Cell division</keyword>
<dbReference type="SUPFAM" id="SSF51984">
    <property type="entry name" value="MurCD N-terminal domain"/>
    <property type="match status" value="1"/>
</dbReference>
<evidence type="ECO:0000256" key="1">
    <source>
        <dbReference type="ARBA" id="ARBA00004496"/>
    </source>
</evidence>
<proteinExistence type="inferred from homology"/>
<dbReference type="InterPro" id="IPR050061">
    <property type="entry name" value="MurCDEF_pg_biosynth"/>
</dbReference>
<comment type="function">
    <text evidence="14">Cell wall formation.</text>
</comment>
<reference evidence="18" key="1">
    <citation type="journal article" date="2021" name="PeerJ">
        <title>Extensive microbial diversity within the chicken gut microbiome revealed by metagenomics and culture.</title>
        <authorList>
            <person name="Gilroy R."/>
            <person name="Ravi A."/>
            <person name="Getino M."/>
            <person name="Pursley I."/>
            <person name="Horton D.L."/>
            <person name="Alikhan N.F."/>
            <person name="Baker D."/>
            <person name="Gharbi K."/>
            <person name="Hall N."/>
            <person name="Watson M."/>
            <person name="Adriaenssens E.M."/>
            <person name="Foster-Nyarko E."/>
            <person name="Jarju S."/>
            <person name="Secka A."/>
            <person name="Antonio M."/>
            <person name="Oren A."/>
            <person name="Chaudhuri R.R."/>
            <person name="La Ragione R."/>
            <person name="Hildebrand F."/>
            <person name="Pallen M.J."/>
        </authorList>
    </citation>
    <scope>NUCLEOTIDE SEQUENCE</scope>
    <source>
        <strain evidence="18">CHK180-15479</strain>
    </source>
</reference>
<feature type="domain" description="Mur ligase central" evidence="17">
    <location>
        <begin position="118"/>
        <end position="298"/>
    </location>
</feature>
<evidence type="ECO:0000256" key="8">
    <source>
        <dbReference type="ARBA" id="ARBA00022840"/>
    </source>
</evidence>
<feature type="domain" description="Mur ligase C-terminal" evidence="16">
    <location>
        <begin position="320"/>
        <end position="449"/>
    </location>
</feature>
<comment type="catalytic activity">
    <reaction evidence="13 14">
        <text>UDP-N-acetyl-alpha-D-muramate + L-alanine + ATP = UDP-N-acetyl-alpha-D-muramoyl-L-alanine + ADP + phosphate + H(+)</text>
        <dbReference type="Rhea" id="RHEA:23372"/>
        <dbReference type="ChEBI" id="CHEBI:15378"/>
        <dbReference type="ChEBI" id="CHEBI:30616"/>
        <dbReference type="ChEBI" id="CHEBI:43474"/>
        <dbReference type="ChEBI" id="CHEBI:57972"/>
        <dbReference type="ChEBI" id="CHEBI:70757"/>
        <dbReference type="ChEBI" id="CHEBI:83898"/>
        <dbReference type="ChEBI" id="CHEBI:456216"/>
        <dbReference type="EC" id="6.3.2.8"/>
    </reaction>
</comment>
<evidence type="ECO:0000256" key="11">
    <source>
        <dbReference type="ARBA" id="ARBA00023306"/>
    </source>
</evidence>
<name>A0A9D2SHP6_9FIRM</name>
<dbReference type="InterPro" id="IPR013221">
    <property type="entry name" value="Mur_ligase_cen"/>
</dbReference>
<dbReference type="EMBL" id="DWWT01000024">
    <property type="protein sequence ID" value="HJC05604.1"/>
    <property type="molecule type" value="Genomic_DNA"/>
</dbReference>
<evidence type="ECO:0000259" key="15">
    <source>
        <dbReference type="Pfam" id="PF01225"/>
    </source>
</evidence>
<keyword evidence="5 14" id="KW-0436">Ligase</keyword>
<dbReference type="SUPFAM" id="SSF53623">
    <property type="entry name" value="MurD-like peptide ligases, catalytic domain"/>
    <property type="match status" value="1"/>
</dbReference>
<dbReference type="NCBIfam" id="TIGR01082">
    <property type="entry name" value="murC"/>
    <property type="match status" value="1"/>
</dbReference>
<keyword evidence="12 14" id="KW-0961">Cell wall biogenesis/degradation</keyword>
<dbReference type="HAMAP" id="MF_00046">
    <property type="entry name" value="MurC"/>
    <property type="match status" value="1"/>
</dbReference>
<dbReference type="GO" id="GO:0008763">
    <property type="term" value="F:UDP-N-acetylmuramate-L-alanine ligase activity"/>
    <property type="evidence" value="ECO:0007669"/>
    <property type="project" value="UniProtKB-UniRule"/>
</dbReference>
<evidence type="ECO:0000256" key="2">
    <source>
        <dbReference type="ARBA" id="ARBA00004752"/>
    </source>
</evidence>
<feature type="binding site" evidence="14">
    <location>
        <begin position="120"/>
        <end position="126"/>
    </location>
    <ligand>
        <name>ATP</name>
        <dbReference type="ChEBI" id="CHEBI:30616"/>
    </ligand>
</feature>
<evidence type="ECO:0000256" key="6">
    <source>
        <dbReference type="ARBA" id="ARBA00022618"/>
    </source>
</evidence>
<keyword evidence="9 14" id="KW-0133">Cell shape</keyword>
<dbReference type="GO" id="GO:0005737">
    <property type="term" value="C:cytoplasm"/>
    <property type="evidence" value="ECO:0007669"/>
    <property type="project" value="UniProtKB-SubCell"/>
</dbReference>
<evidence type="ECO:0000256" key="5">
    <source>
        <dbReference type="ARBA" id="ARBA00022598"/>
    </source>
</evidence>
<reference evidence="18" key="2">
    <citation type="submission" date="2021-04" db="EMBL/GenBank/DDBJ databases">
        <authorList>
            <person name="Gilroy R."/>
        </authorList>
    </citation>
    <scope>NUCLEOTIDE SEQUENCE</scope>
    <source>
        <strain evidence="18">CHK180-15479</strain>
    </source>
</reference>
<dbReference type="SUPFAM" id="SSF53244">
    <property type="entry name" value="MurD-like peptide ligases, peptide-binding domain"/>
    <property type="match status" value="1"/>
</dbReference>
<dbReference type="GO" id="GO:0005524">
    <property type="term" value="F:ATP binding"/>
    <property type="evidence" value="ECO:0007669"/>
    <property type="project" value="UniProtKB-UniRule"/>
</dbReference>
<dbReference type="InterPro" id="IPR004101">
    <property type="entry name" value="Mur_ligase_C"/>
</dbReference>
<evidence type="ECO:0000259" key="17">
    <source>
        <dbReference type="Pfam" id="PF08245"/>
    </source>
</evidence>
<protein>
    <recommendedName>
        <fullName evidence="3 14">UDP-N-acetylmuramate--L-alanine ligase</fullName>
        <ecNumber evidence="3 14">6.3.2.8</ecNumber>
    </recommendedName>
    <alternativeName>
        <fullName evidence="14">UDP-N-acetylmuramoyl-L-alanine synthetase</fullName>
    </alternativeName>
</protein>
<dbReference type="GO" id="GO:0071555">
    <property type="term" value="P:cell wall organization"/>
    <property type="evidence" value="ECO:0007669"/>
    <property type="project" value="UniProtKB-KW"/>
</dbReference>
<keyword evidence="10 14" id="KW-0573">Peptidoglycan synthesis</keyword>
<dbReference type="GO" id="GO:0009252">
    <property type="term" value="P:peptidoglycan biosynthetic process"/>
    <property type="evidence" value="ECO:0007669"/>
    <property type="project" value="UniProtKB-UniRule"/>
</dbReference>
<keyword evidence="7 14" id="KW-0547">Nucleotide-binding</keyword>
<dbReference type="InterPro" id="IPR005758">
    <property type="entry name" value="UDP-N-AcMur_Ala_ligase_MurC"/>
</dbReference>
<dbReference type="PANTHER" id="PTHR43445">
    <property type="entry name" value="UDP-N-ACETYLMURAMATE--L-ALANINE LIGASE-RELATED"/>
    <property type="match status" value="1"/>
</dbReference>
<comment type="subcellular location">
    <subcellularLocation>
        <location evidence="1 14">Cytoplasm</location>
    </subcellularLocation>
</comment>
<dbReference type="Gene3D" id="3.40.50.720">
    <property type="entry name" value="NAD(P)-binding Rossmann-like Domain"/>
    <property type="match status" value="1"/>
</dbReference>
<evidence type="ECO:0000256" key="3">
    <source>
        <dbReference type="ARBA" id="ARBA00012211"/>
    </source>
</evidence>
<dbReference type="InterPro" id="IPR036565">
    <property type="entry name" value="Mur-like_cat_sf"/>
</dbReference>
<evidence type="ECO:0000256" key="7">
    <source>
        <dbReference type="ARBA" id="ARBA00022741"/>
    </source>
</evidence>
<keyword evidence="4 14" id="KW-0963">Cytoplasm</keyword>
<dbReference type="PANTHER" id="PTHR43445:SF3">
    <property type="entry name" value="UDP-N-ACETYLMURAMATE--L-ALANINE LIGASE"/>
    <property type="match status" value="1"/>
</dbReference>
<evidence type="ECO:0000259" key="16">
    <source>
        <dbReference type="Pfam" id="PF02875"/>
    </source>
</evidence>
<dbReference type="AlphaFoldDB" id="A0A9D2SHP6"/>
<dbReference type="GO" id="GO:0051301">
    <property type="term" value="P:cell division"/>
    <property type="evidence" value="ECO:0007669"/>
    <property type="project" value="UniProtKB-KW"/>
</dbReference>
<dbReference type="InterPro" id="IPR000713">
    <property type="entry name" value="Mur_ligase_N"/>
</dbReference>
<evidence type="ECO:0000256" key="10">
    <source>
        <dbReference type="ARBA" id="ARBA00022984"/>
    </source>
</evidence>
<keyword evidence="11 14" id="KW-0131">Cell cycle</keyword>
<keyword evidence="8 14" id="KW-0067">ATP-binding</keyword>
<comment type="pathway">
    <text evidence="2 14">Cell wall biogenesis; peptidoglycan biosynthesis.</text>
</comment>
<evidence type="ECO:0000256" key="12">
    <source>
        <dbReference type="ARBA" id="ARBA00023316"/>
    </source>
</evidence>
<dbReference type="Gene3D" id="3.40.1190.10">
    <property type="entry name" value="Mur-like, catalytic domain"/>
    <property type="match status" value="1"/>
</dbReference>
<accession>A0A9D2SHP6</accession>
<dbReference type="EC" id="6.3.2.8" evidence="3 14"/>
<evidence type="ECO:0000313" key="19">
    <source>
        <dbReference type="Proteomes" id="UP000823910"/>
    </source>
</evidence>
<dbReference type="InterPro" id="IPR036615">
    <property type="entry name" value="Mur_ligase_C_dom_sf"/>
</dbReference>
<evidence type="ECO:0000256" key="13">
    <source>
        <dbReference type="ARBA" id="ARBA00047833"/>
    </source>
</evidence>
<evidence type="ECO:0000256" key="9">
    <source>
        <dbReference type="ARBA" id="ARBA00022960"/>
    </source>
</evidence>